<dbReference type="AlphaFoldDB" id="A0A6G4XSX7"/>
<name>A0A6G4XSX7_9ACTN</name>
<proteinExistence type="predicted"/>
<keyword evidence="3" id="KW-1185">Reference proteome</keyword>
<dbReference type="Proteomes" id="UP000481109">
    <property type="component" value="Unassembled WGS sequence"/>
</dbReference>
<dbReference type="InterPro" id="IPR025164">
    <property type="entry name" value="Toastrack_DUF4097"/>
</dbReference>
<evidence type="ECO:0000313" key="3">
    <source>
        <dbReference type="Proteomes" id="UP000481109"/>
    </source>
</evidence>
<dbReference type="RefSeq" id="WP_165335965.1">
    <property type="nucleotide sequence ID" value="NZ_JAAKZW010000226.1"/>
</dbReference>
<reference evidence="2 3" key="1">
    <citation type="submission" date="2020-02" db="EMBL/GenBank/DDBJ databases">
        <title>Whole-genome analyses of novel actinobacteria.</title>
        <authorList>
            <person name="Sahin N."/>
            <person name="Tokatli A."/>
        </authorList>
    </citation>
    <scope>NUCLEOTIDE SEQUENCE [LARGE SCALE GENOMIC DNA]</scope>
    <source>
        <strain evidence="2 3">YC504</strain>
    </source>
</reference>
<evidence type="ECO:0000313" key="2">
    <source>
        <dbReference type="EMBL" id="NGO80548.1"/>
    </source>
</evidence>
<evidence type="ECO:0000259" key="1">
    <source>
        <dbReference type="Pfam" id="PF13349"/>
    </source>
</evidence>
<dbReference type="EMBL" id="JAAKZW010000226">
    <property type="protein sequence ID" value="NGO80548.1"/>
    <property type="molecule type" value="Genomic_DNA"/>
</dbReference>
<dbReference type="Pfam" id="PF13349">
    <property type="entry name" value="DUF4097"/>
    <property type="match status" value="1"/>
</dbReference>
<sequence>MTSYETPGPITLSVEGDMVNLRITASDRTDTTVEVTPTNDANDRDVRTAQNTQVTFSGGRLLVKAPKSRSVFNKSGGIDVVVELPAGSALGSNASMIYIDGQGRFGDITVKTSMGNIQLDEVGNANIKTGFGDIRVDRASGSDHQFISGTGRIDLGEIDGSATVKNSNGDSAVGDITGNLQVKSANGRISVGTAHADVQATSATGGIRIGRVERGQVRFETSVGQLEIGIAEGTAAWLDVSTKGGAVRNSLGAGAGPDASKETVEVRGRTSVGDVIIRRA</sequence>
<organism evidence="2 3">
    <name type="scientific">Streptomyces mesophilus</name>
    <dbReference type="NCBI Taxonomy" id="1775132"/>
    <lineage>
        <taxon>Bacteria</taxon>
        <taxon>Bacillati</taxon>
        <taxon>Actinomycetota</taxon>
        <taxon>Actinomycetes</taxon>
        <taxon>Kitasatosporales</taxon>
        <taxon>Streptomycetaceae</taxon>
        <taxon>Streptomyces</taxon>
    </lineage>
</organism>
<comment type="caution">
    <text evidence="2">The sequence shown here is derived from an EMBL/GenBank/DDBJ whole genome shotgun (WGS) entry which is preliminary data.</text>
</comment>
<feature type="domain" description="DUF4097" evidence="1">
    <location>
        <begin position="12"/>
        <end position="229"/>
    </location>
</feature>
<gene>
    <name evidence="2" type="ORF">G6045_33560</name>
</gene>
<accession>A0A6G4XSX7</accession>
<protein>
    <submittedName>
        <fullName evidence="2">DUF4097 domain-containing protein</fullName>
    </submittedName>
</protein>